<gene>
    <name evidence="2" type="ORF">BSAL_22190</name>
</gene>
<keyword evidence="3" id="KW-1185">Reference proteome</keyword>
<evidence type="ECO:0000313" key="2">
    <source>
        <dbReference type="EMBL" id="CUG89586.1"/>
    </source>
</evidence>
<accession>A0A0S4JKS4</accession>
<evidence type="ECO:0000313" key="3">
    <source>
        <dbReference type="Proteomes" id="UP000051952"/>
    </source>
</evidence>
<dbReference type="AlphaFoldDB" id="A0A0S4JKS4"/>
<evidence type="ECO:0000256" key="1">
    <source>
        <dbReference type="SAM" id="MobiDB-lite"/>
    </source>
</evidence>
<feature type="region of interest" description="Disordered" evidence="1">
    <location>
        <begin position="1"/>
        <end position="46"/>
    </location>
</feature>
<organism evidence="2 3">
    <name type="scientific">Bodo saltans</name>
    <name type="common">Flagellated protozoan</name>
    <dbReference type="NCBI Taxonomy" id="75058"/>
    <lineage>
        <taxon>Eukaryota</taxon>
        <taxon>Discoba</taxon>
        <taxon>Euglenozoa</taxon>
        <taxon>Kinetoplastea</taxon>
        <taxon>Metakinetoplastina</taxon>
        <taxon>Eubodonida</taxon>
        <taxon>Bodonidae</taxon>
        <taxon>Bodo</taxon>
    </lineage>
</organism>
<sequence>MPTASHNNTNTNNRMSGAQSQQRKPQSKLSQPQQRPTVASASSTRPIASLQLPSADTAVLSAGPAIQLNNFSTTAPTPALPSQWMDGAMPHHRDNDASSGISQRKSRRGPGDMPAAPRMAPGYTPTDGFLTYLHNPYTNSVPRTLVPPIMMLQSALIAFVTESQEAMCAVDPMAMPRDHILDLHSVQTFQEFSEQMHRYQPANRHEHSYTRMICDEVVRQSRRLKAMGGSISFVRAQFLLQHRMTLVYNEVVVKQFSARFHDFVATIPTLSQYVVQREHLNLCRDLDWVLKLHERRILANTDLNAAIAVDAVVGRNIREQIVEMFLPRYIAHMLDLAVKHTNWDRYCEVRSALWRQQDSTHKNSHNNGHQLQQQRDSPPMPSVCYVYKAASVIYGTVDDLRQLESEVLSRANSAIPELIALFVDMLNSNSFCNELRQQQFQKHLTNSNLCLRLATNQIVAKVEREFPPLANLLSNIRLHQCVTDSLKDLMNLCCLEGPDIRSASLLNAGVIGSGTSSSLRTVHETAAHPWLSGLPPQNMMLQAVFQRRCWNLTECSSLENSIGSGTLFPSVVVRSAPMSPLRPPPVAATTDFSVMKLPSPPCASRASSHVPPVAPTYAPQSLAAEPRLDPSTVTALPHFDTKQQAAVALEAPHPPMFTTVGDLEREVMHLGSIAGDDGDIADNHLTAPTEFCIAPPSRMPDLQFKAVVDNKRPQDESSSVLPIDSESSISLNSTTTTARDPSSALLREEGMEDPAAILSPGRIPPFYFLSKALASQAIAFARVLLPPAPVVVGQHAVAIQQQQFALRSIVSLRAAAG</sequence>
<dbReference type="VEuPathDB" id="TriTrypDB:BSAL_22190"/>
<feature type="region of interest" description="Disordered" evidence="1">
    <location>
        <begin position="710"/>
        <end position="741"/>
    </location>
</feature>
<protein>
    <submittedName>
        <fullName evidence="2">Uncharacterized protein</fullName>
    </submittedName>
</protein>
<feature type="region of interest" description="Disordered" evidence="1">
    <location>
        <begin position="358"/>
        <end position="379"/>
    </location>
</feature>
<dbReference type="Proteomes" id="UP000051952">
    <property type="component" value="Unassembled WGS sequence"/>
</dbReference>
<reference evidence="3" key="1">
    <citation type="submission" date="2015-09" db="EMBL/GenBank/DDBJ databases">
        <authorList>
            <consortium name="Pathogen Informatics"/>
        </authorList>
    </citation>
    <scope>NUCLEOTIDE SEQUENCE [LARGE SCALE GENOMIC DNA]</scope>
    <source>
        <strain evidence="3">Lake Konstanz</strain>
    </source>
</reference>
<feature type="compositionally biased region" description="Polar residues" evidence="1">
    <location>
        <begin position="716"/>
        <end position="740"/>
    </location>
</feature>
<name>A0A0S4JKS4_BODSA</name>
<feature type="region of interest" description="Disordered" evidence="1">
    <location>
        <begin position="73"/>
        <end position="117"/>
    </location>
</feature>
<proteinExistence type="predicted"/>
<dbReference type="EMBL" id="CYKH01001751">
    <property type="protein sequence ID" value="CUG89586.1"/>
    <property type="molecule type" value="Genomic_DNA"/>
</dbReference>
<feature type="compositionally biased region" description="Polar residues" evidence="1">
    <location>
        <begin position="365"/>
        <end position="376"/>
    </location>
</feature>